<feature type="transmembrane region" description="Helical" evidence="8">
    <location>
        <begin position="329"/>
        <end position="349"/>
    </location>
</feature>
<dbReference type="PANTHER" id="PTHR42718:SF9">
    <property type="entry name" value="MAJOR FACILITATOR SUPERFAMILY MULTIDRUG TRANSPORTER MFSC"/>
    <property type="match status" value="1"/>
</dbReference>
<dbReference type="PROSITE" id="PS50850">
    <property type="entry name" value="MFS"/>
    <property type="match status" value="1"/>
</dbReference>
<dbReference type="InterPro" id="IPR020846">
    <property type="entry name" value="MFS_dom"/>
</dbReference>
<evidence type="ECO:0000256" key="2">
    <source>
        <dbReference type="ARBA" id="ARBA00008537"/>
    </source>
</evidence>
<keyword evidence="5 8" id="KW-0812">Transmembrane</keyword>
<keyword evidence="6 8" id="KW-1133">Transmembrane helix</keyword>
<feature type="transmembrane region" description="Helical" evidence="8">
    <location>
        <begin position="110"/>
        <end position="131"/>
    </location>
</feature>
<feature type="transmembrane region" description="Helical" evidence="8">
    <location>
        <begin position="232"/>
        <end position="248"/>
    </location>
</feature>
<dbReference type="RefSeq" id="WP_108674291.1">
    <property type="nucleotide sequence ID" value="NZ_CP129633.1"/>
</dbReference>
<evidence type="ECO:0000256" key="6">
    <source>
        <dbReference type="ARBA" id="ARBA00022989"/>
    </source>
</evidence>
<dbReference type="Gene3D" id="1.20.1720.10">
    <property type="entry name" value="Multidrug resistance protein D"/>
    <property type="match status" value="1"/>
</dbReference>
<comment type="subcellular location">
    <subcellularLocation>
        <location evidence="1">Cell membrane</location>
        <topology evidence="1">Multi-pass membrane protein</topology>
    </subcellularLocation>
</comment>
<evidence type="ECO:0000256" key="1">
    <source>
        <dbReference type="ARBA" id="ARBA00004651"/>
    </source>
</evidence>
<feature type="domain" description="Major facilitator superfamily (MFS) profile" evidence="9">
    <location>
        <begin position="15"/>
        <end position="491"/>
    </location>
</feature>
<evidence type="ECO:0000259" key="9">
    <source>
        <dbReference type="PROSITE" id="PS50850"/>
    </source>
</evidence>
<dbReference type="SUPFAM" id="SSF103473">
    <property type="entry name" value="MFS general substrate transporter"/>
    <property type="match status" value="1"/>
</dbReference>
<dbReference type="CDD" id="cd17503">
    <property type="entry name" value="MFS_LmrB_MDR_like"/>
    <property type="match status" value="1"/>
</dbReference>
<feature type="transmembrane region" description="Helical" evidence="8">
    <location>
        <begin position="138"/>
        <end position="157"/>
    </location>
</feature>
<proteinExistence type="inferred from homology"/>
<sequence>MSRSINQMEKPPYGIIAILLIGAFISLLNETLLNVALPSIMKDLDVTTSTVQWLSTGYMLVNGIMIPTTAFLIQRYSVRGLFLTAMTLFTAGTILAGASPVFSVLLTARIIQASGAAIMMPLLMNVLLTSFPLEKRGAAMGIFGLVMIFAPAIGPTLSGWLIEHYEWRMLFHLVTPIAAIVLIGAFFLLKDKKEKVEINLDFLSLLLSTIGFGGLLYGFSSAGDKGWDSVEVYGTIIVGAVALILFITRQFKLKTPMLEFRIFKYPMFALSSTISMVITMALFSAMLLMPIYVQTVRGISPLHSGLLMLPGALLMGVMSPITGKLFDKFGARALAVTGLTITAVTTYFFSNLELDTTYTTLITLYTLRMFGMSMVMMPVMTNGLNQLPQRFNPHGTAMNNTLQQVSGAIGSALLVTVMSNRTATHAKELAQDAMSGAGAGAANATAAGAAQMKEQIGMQAMVQGINDAFAVSVVLVVVALILSFFMKRATPASEDEVIKEKAAREQFAK</sequence>
<reference evidence="10 11" key="1">
    <citation type="submission" date="2024-05" db="EMBL/GenBank/DDBJ databases">
        <title>The mechanism of isolation and screening of efficient mineral weathering bacteria priestia aryabhattai c4-10 with weathered biotite.</title>
        <authorList>
            <person name="Yang S."/>
        </authorList>
    </citation>
    <scope>NUCLEOTIDE SEQUENCE [LARGE SCALE GENOMIC DNA]</scope>
    <source>
        <strain evidence="10 11">C4-10</strain>
    </source>
</reference>
<dbReference type="Gene3D" id="1.20.1250.20">
    <property type="entry name" value="MFS general substrate transporter like domains"/>
    <property type="match status" value="1"/>
</dbReference>
<keyword evidence="3" id="KW-0813">Transport</keyword>
<dbReference type="InterPro" id="IPR036259">
    <property type="entry name" value="MFS_trans_sf"/>
</dbReference>
<evidence type="ECO:0000256" key="5">
    <source>
        <dbReference type="ARBA" id="ARBA00022692"/>
    </source>
</evidence>
<evidence type="ECO:0000256" key="3">
    <source>
        <dbReference type="ARBA" id="ARBA00022448"/>
    </source>
</evidence>
<organism evidence="10 11">
    <name type="scientific">Priestia aryabhattai</name>
    <name type="common">Bacillus aryabhattai</name>
    <dbReference type="NCBI Taxonomy" id="412384"/>
    <lineage>
        <taxon>Bacteria</taxon>
        <taxon>Bacillati</taxon>
        <taxon>Bacillota</taxon>
        <taxon>Bacilli</taxon>
        <taxon>Bacillales</taxon>
        <taxon>Bacillaceae</taxon>
        <taxon>Priestia</taxon>
    </lineage>
</organism>
<evidence type="ECO:0000256" key="4">
    <source>
        <dbReference type="ARBA" id="ARBA00022475"/>
    </source>
</evidence>
<feature type="transmembrane region" description="Helical" evidence="8">
    <location>
        <begin position="299"/>
        <end position="317"/>
    </location>
</feature>
<protein>
    <submittedName>
        <fullName evidence="10">DHA2 family efflux MFS transporter permease subunit</fullName>
    </submittedName>
</protein>
<comment type="caution">
    <text evidence="10">The sequence shown here is derived from an EMBL/GenBank/DDBJ whole genome shotgun (WGS) entry which is preliminary data.</text>
</comment>
<dbReference type="InterPro" id="IPR004638">
    <property type="entry name" value="EmrB-like"/>
</dbReference>
<feature type="transmembrane region" description="Helical" evidence="8">
    <location>
        <begin position="12"/>
        <end position="33"/>
    </location>
</feature>
<dbReference type="GO" id="GO:0005886">
    <property type="term" value="C:plasma membrane"/>
    <property type="evidence" value="ECO:0007669"/>
    <property type="project" value="UniProtKB-SubCell"/>
</dbReference>
<dbReference type="EMBL" id="JBDIVD010000001">
    <property type="protein sequence ID" value="MEN3155042.1"/>
    <property type="molecule type" value="Genomic_DNA"/>
</dbReference>
<keyword evidence="4" id="KW-1003">Cell membrane</keyword>
<dbReference type="InterPro" id="IPR011701">
    <property type="entry name" value="MFS"/>
</dbReference>
<evidence type="ECO:0000256" key="7">
    <source>
        <dbReference type="ARBA" id="ARBA00023136"/>
    </source>
</evidence>
<dbReference type="AlphaFoldDB" id="A0ABD5KXK8"/>
<comment type="similarity">
    <text evidence="2">Belongs to the major facilitator superfamily. EmrB family.</text>
</comment>
<dbReference type="NCBIfam" id="TIGR00711">
    <property type="entry name" value="efflux_EmrB"/>
    <property type="match status" value="1"/>
</dbReference>
<dbReference type="PRINTS" id="PR01036">
    <property type="entry name" value="TCRTETB"/>
</dbReference>
<accession>A0ABD5KXK8</accession>
<keyword evidence="7 8" id="KW-0472">Membrane</keyword>
<feature type="transmembrane region" description="Helical" evidence="8">
    <location>
        <begin position="268"/>
        <end position="293"/>
    </location>
</feature>
<reference evidence="10 11" key="2">
    <citation type="submission" date="2024-05" db="EMBL/GenBank/DDBJ databases">
        <authorList>
            <person name="Zheng X."/>
        </authorList>
    </citation>
    <scope>NUCLEOTIDE SEQUENCE [LARGE SCALE GENOMIC DNA]</scope>
    <source>
        <strain evidence="10 11">C4-10</strain>
    </source>
</reference>
<dbReference type="PANTHER" id="PTHR42718">
    <property type="entry name" value="MAJOR FACILITATOR SUPERFAMILY MULTIDRUG TRANSPORTER MFSC"/>
    <property type="match status" value="1"/>
</dbReference>
<dbReference type="Proteomes" id="UP001418804">
    <property type="component" value="Unassembled WGS sequence"/>
</dbReference>
<feature type="transmembrane region" description="Helical" evidence="8">
    <location>
        <begin position="169"/>
        <end position="188"/>
    </location>
</feature>
<feature type="transmembrane region" description="Helical" evidence="8">
    <location>
        <begin position="468"/>
        <end position="486"/>
    </location>
</feature>
<dbReference type="Pfam" id="PF07690">
    <property type="entry name" value="MFS_1"/>
    <property type="match status" value="1"/>
</dbReference>
<feature type="transmembrane region" description="Helical" evidence="8">
    <location>
        <begin position="200"/>
        <end position="220"/>
    </location>
</feature>
<name>A0ABD5KXK8_PRIAR</name>
<evidence type="ECO:0000313" key="11">
    <source>
        <dbReference type="Proteomes" id="UP001418804"/>
    </source>
</evidence>
<feature type="transmembrane region" description="Helical" evidence="8">
    <location>
        <begin position="53"/>
        <end position="73"/>
    </location>
</feature>
<evidence type="ECO:0000256" key="8">
    <source>
        <dbReference type="SAM" id="Phobius"/>
    </source>
</evidence>
<feature type="transmembrane region" description="Helical" evidence="8">
    <location>
        <begin position="80"/>
        <end position="98"/>
    </location>
</feature>
<evidence type="ECO:0000313" key="10">
    <source>
        <dbReference type="EMBL" id="MEN3155042.1"/>
    </source>
</evidence>
<feature type="transmembrane region" description="Helical" evidence="8">
    <location>
        <begin position="361"/>
        <end position="380"/>
    </location>
</feature>
<gene>
    <name evidence="10" type="ORF">ABDD91_19535</name>
</gene>